<feature type="transmembrane region" description="Helical" evidence="7">
    <location>
        <begin position="352"/>
        <end position="378"/>
    </location>
</feature>
<comment type="caution">
    <text evidence="9">The sequence shown here is derived from an EMBL/GenBank/DDBJ whole genome shotgun (WGS) entry which is preliminary data.</text>
</comment>
<dbReference type="InterPro" id="IPR003838">
    <property type="entry name" value="ABC3_permease_C"/>
</dbReference>
<feature type="domain" description="ABC3 transporter permease C-terminal" evidence="8">
    <location>
        <begin position="261"/>
        <end position="378"/>
    </location>
</feature>
<evidence type="ECO:0000256" key="2">
    <source>
        <dbReference type="ARBA" id="ARBA00022475"/>
    </source>
</evidence>
<comment type="similarity">
    <text evidence="6">Belongs to the ABC-4 integral membrane protein family.</text>
</comment>
<feature type="transmembrane region" description="Helical" evidence="7">
    <location>
        <begin position="21"/>
        <end position="43"/>
    </location>
</feature>
<evidence type="ECO:0000256" key="6">
    <source>
        <dbReference type="ARBA" id="ARBA00038076"/>
    </source>
</evidence>
<feature type="transmembrane region" description="Helical" evidence="7">
    <location>
        <begin position="302"/>
        <end position="332"/>
    </location>
</feature>
<evidence type="ECO:0000256" key="7">
    <source>
        <dbReference type="SAM" id="Phobius"/>
    </source>
</evidence>
<accession>A0ABY2DEE7</accession>
<dbReference type="PANTHER" id="PTHR30572">
    <property type="entry name" value="MEMBRANE COMPONENT OF TRANSPORTER-RELATED"/>
    <property type="match status" value="1"/>
</dbReference>
<sequence>MSRRTTVLRTQVIDGIRRPRRVLLMGLAMIIAAFVTFGTVLAARSTERTVTAHFAGTPAAVDYVVGHETGATRPDLDALRGLPEVAEAVARLAVTTPVAGDGRLLTVTADPGTGPLATVRVTAGRYPSGSAEIAVTSRTVERSRLDVGDTVRVEPVTTGPDAAPPVTLRVVGVVEAPEDDGAAAYTTDAAMLRLVDDWATRIDVRLAAGTDPETALTALQRATAGTTDAPAPSIATGAEIRQAELDAVSDNVDRLFALIGMFVAVTVVAAALVATSTFRIVFAQRMRQLALLRAVGADRGALLRALVTEGALTGLVAGVAGVALAYALGLLLPPLAGLAGVEVVAPGHPVGAAVAVVLGGMLLTVGAVLAPAVTAARVAPLEALRTAHTTAGRSGVPRLRAGLGGLLLAGAVAVAALVVTRLPGTEPQAYDARGPLLLVVLSGALGYGALVALGPVLVRPVLAAVGWPLRRLGPLGRLAVGGVGGAPRRAAAVSVVVALGVTLVAGVLVGNASLRHLLDRELAGTAPADLELHGSVGSGVPLPIGALDRVRAADELTRVVPFRAVRDVRVDEVRIEGLDTADVDLRALATWPDFHATTGSVAELGPGRVVLLTAVARA</sequence>
<dbReference type="Proteomes" id="UP000295626">
    <property type="component" value="Unassembled WGS sequence"/>
</dbReference>
<feature type="non-terminal residue" evidence="9">
    <location>
        <position position="618"/>
    </location>
</feature>
<evidence type="ECO:0000259" key="8">
    <source>
        <dbReference type="Pfam" id="PF02687"/>
    </source>
</evidence>
<name>A0ABY2DEE7_9ACTN</name>
<feature type="transmembrane region" description="Helical" evidence="7">
    <location>
        <begin position="439"/>
        <end position="469"/>
    </location>
</feature>
<dbReference type="EMBL" id="SMKE01000589">
    <property type="protein sequence ID" value="TDB89551.1"/>
    <property type="molecule type" value="Genomic_DNA"/>
</dbReference>
<feature type="transmembrane region" description="Helical" evidence="7">
    <location>
        <begin position="399"/>
        <end position="419"/>
    </location>
</feature>
<dbReference type="Pfam" id="PF02687">
    <property type="entry name" value="FtsX"/>
    <property type="match status" value="1"/>
</dbReference>
<gene>
    <name evidence="9" type="ORF">E1091_14670</name>
</gene>
<evidence type="ECO:0000313" key="9">
    <source>
        <dbReference type="EMBL" id="TDB89551.1"/>
    </source>
</evidence>
<reference evidence="9 10" key="1">
    <citation type="submission" date="2019-02" db="EMBL/GenBank/DDBJ databases">
        <title>Draft genome sequences of novel Actinobacteria.</title>
        <authorList>
            <person name="Sahin N."/>
            <person name="Ay H."/>
            <person name="Saygin H."/>
        </authorList>
    </citation>
    <scope>NUCLEOTIDE SEQUENCE [LARGE SCALE GENOMIC DNA]</scope>
    <source>
        <strain evidence="9 10">JCM 30529</strain>
    </source>
</reference>
<evidence type="ECO:0000256" key="3">
    <source>
        <dbReference type="ARBA" id="ARBA00022692"/>
    </source>
</evidence>
<evidence type="ECO:0000256" key="5">
    <source>
        <dbReference type="ARBA" id="ARBA00023136"/>
    </source>
</evidence>
<dbReference type="PANTHER" id="PTHR30572:SF4">
    <property type="entry name" value="ABC TRANSPORTER PERMEASE YTRF"/>
    <property type="match status" value="1"/>
</dbReference>
<keyword evidence="5 7" id="KW-0472">Membrane</keyword>
<feature type="transmembrane region" description="Helical" evidence="7">
    <location>
        <begin position="490"/>
        <end position="510"/>
    </location>
</feature>
<feature type="transmembrane region" description="Helical" evidence="7">
    <location>
        <begin position="255"/>
        <end position="282"/>
    </location>
</feature>
<keyword evidence="2" id="KW-1003">Cell membrane</keyword>
<evidence type="ECO:0000313" key="10">
    <source>
        <dbReference type="Proteomes" id="UP000295626"/>
    </source>
</evidence>
<protein>
    <submittedName>
        <fullName evidence="9">ABC transporter permease</fullName>
    </submittedName>
</protein>
<keyword evidence="10" id="KW-1185">Reference proteome</keyword>
<dbReference type="InterPro" id="IPR050250">
    <property type="entry name" value="Macrolide_Exporter_MacB"/>
</dbReference>
<comment type="subcellular location">
    <subcellularLocation>
        <location evidence="1">Cell membrane</location>
        <topology evidence="1">Multi-pass membrane protein</topology>
    </subcellularLocation>
</comment>
<evidence type="ECO:0000256" key="1">
    <source>
        <dbReference type="ARBA" id="ARBA00004651"/>
    </source>
</evidence>
<keyword evidence="3 7" id="KW-0812">Transmembrane</keyword>
<keyword evidence="4 7" id="KW-1133">Transmembrane helix</keyword>
<organism evidence="9 10">
    <name type="scientific">Micromonospora fluostatini</name>
    <dbReference type="NCBI Taxonomy" id="1629071"/>
    <lineage>
        <taxon>Bacteria</taxon>
        <taxon>Bacillati</taxon>
        <taxon>Actinomycetota</taxon>
        <taxon>Actinomycetes</taxon>
        <taxon>Micromonosporales</taxon>
        <taxon>Micromonosporaceae</taxon>
        <taxon>Micromonospora</taxon>
    </lineage>
</organism>
<proteinExistence type="inferred from homology"/>
<evidence type="ECO:0000256" key="4">
    <source>
        <dbReference type="ARBA" id="ARBA00022989"/>
    </source>
</evidence>